<keyword evidence="6" id="KW-1185">Reference proteome</keyword>
<dbReference type="GO" id="GO:0015768">
    <property type="term" value="P:maltose transport"/>
    <property type="evidence" value="ECO:0007669"/>
    <property type="project" value="TreeGrafter"/>
</dbReference>
<dbReference type="GO" id="GO:0042956">
    <property type="term" value="P:maltodextrin transmembrane transport"/>
    <property type="evidence" value="ECO:0007669"/>
    <property type="project" value="TreeGrafter"/>
</dbReference>
<dbReference type="GO" id="GO:1901982">
    <property type="term" value="F:maltose binding"/>
    <property type="evidence" value="ECO:0007669"/>
    <property type="project" value="TreeGrafter"/>
</dbReference>
<comment type="similarity">
    <text evidence="1">Belongs to the bacterial solute-binding protein 1 family.</text>
</comment>
<keyword evidence="3" id="KW-0732">Signal</keyword>
<gene>
    <name evidence="5" type="ORF">CYD53_11276</name>
</gene>
<dbReference type="InterPro" id="IPR006311">
    <property type="entry name" value="TAT_signal"/>
</dbReference>
<evidence type="ECO:0000313" key="6">
    <source>
        <dbReference type="Proteomes" id="UP000236919"/>
    </source>
</evidence>
<evidence type="ECO:0000313" key="5">
    <source>
        <dbReference type="EMBL" id="POR49253.1"/>
    </source>
</evidence>
<evidence type="ECO:0000256" key="2">
    <source>
        <dbReference type="ARBA" id="ARBA00022448"/>
    </source>
</evidence>
<dbReference type="AlphaFoldDB" id="A0A2S4M3G4"/>
<dbReference type="GO" id="GO:0055052">
    <property type="term" value="C:ATP-binding cassette (ABC) transporter complex, substrate-binding subunit-containing"/>
    <property type="evidence" value="ECO:0007669"/>
    <property type="project" value="TreeGrafter"/>
</dbReference>
<dbReference type="SUPFAM" id="SSF53850">
    <property type="entry name" value="Periplasmic binding protein-like II"/>
    <property type="match status" value="1"/>
</dbReference>
<sequence>MTGISRRTLLQAASGAAVLNATRSFAQAKETVTFAAATFAEAGRGDKLKAWIEKFNASQDKVEVQPVAIPFSQLANTVFTQMGGGGGPDLVRFDQTDFFAALPAKRILPIDDIVDASKYTFQAPDKFLNVEGKRYGVVFELANYQLIYNPALLKGGEPPKTFPEFLAAAKEATGKGQFGYAFRATMPERSGFWQDLTNYVYGFGGNWADGKQLTLNSPKVVEAITAYKQVYDAGVIPKGADAATYRRMFWEGKIAMNIDNGGVAGIFAAQNPNLKFAAAPSPFPNRQQGLILTALSVNANTKNKKACGVFINWMLQQAAQSELQGILGAASVATPVERPKADLERSPWLGVYDAQTPYALPQLVLGFETKTLEIQQVVVEQVLKILVGNADVQKTLDEAQSLALKRIERQ</sequence>
<accession>A0A2S4M3G4</accession>
<organism evidence="5 6">
    <name type="scientific">Bosea psychrotolerans</name>
    <dbReference type="NCBI Taxonomy" id="1871628"/>
    <lineage>
        <taxon>Bacteria</taxon>
        <taxon>Pseudomonadati</taxon>
        <taxon>Pseudomonadota</taxon>
        <taxon>Alphaproteobacteria</taxon>
        <taxon>Hyphomicrobiales</taxon>
        <taxon>Boseaceae</taxon>
        <taxon>Bosea</taxon>
    </lineage>
</organism>
<dbReference type="CDD" id="cd13585">
    <property type="entry name" value="PBP2_TMBP_like"/>
    <property type="match status" value="1"/>
</dbReference>
<dbReference type="RefSeq" id="WP_103719727.1">
    <property type="nucleotide sequence ID" value="NZ_PQFZ01000012.1"/>
</dbReference>
<comment type="caution">
    <text evidence="5">The sequence shown here is derived from an EMBL/GenBank/DDBJ whole genome shotgun (WGS) entry which is preliminary data.</text>
</comment>
<dbReference type="Gene3D" id="3.40.190.10">
    <property type="entry name" value="Periplasmic binding protein-like II"/>
    <property type="match status" value="1"/>
</dbReference>
<keyword evidence="4" id="KW-0574">Periplasm</keyword>
<dbReference type="OrthoDB" id="2553001at2"/>
<evidence type="ECO:0000256" key="1">
    <source>
        <dbReference type="ARBA" id="ARBA00008520"/>
    </source>
</evidence>
<keyword evidence="2" id="KW-0813">Transport</keyword>
<evidence type="ECO:0000256" key="3">
    <source>
        <dbReference type="ARBA" id="ARBA00022729"/>
    </source>
</evidence>
<protein>
    <submittedName>
        <fullName evidence="5">Carbohydrate ABC transporter substrate-binding protein (CUT1 family)</fullName>
    </submittedName>
</protein>
<dbReference type="EMBL" id="PQFZ01000012">
    <property type="protein sequence ID" value="POR49253.1"/>
    <property type="molecule type" value="Genomic_DNA"/>
</dbReference>
<proteinExistence type="inferred from homology"/>
<evidence type="ECO:0000256" key="4">
    <source>
        <dbReference type="ARBA" id="ARBA00022764"/>
    </source>
</evidence>
<dbReference type="PANTHER" id="PTHR30061">
    <property type="entry name" value="MALTOSE-BINDING PERIPLASMIC PROTEIN"/>
    <property type="match status" value="1"/>
</dbReference>
<dbReference type="PANTHER" id="PTHR30061:SF50">
    <property type="entry name" value="MALTOSE_MALTODEXTRIN-BINDING PERIPLASMIC PROTEIN"/>
    <property type="match status" value="1"/>
</dbReference>
<dbReference type="InterPro" id="IPR006059">
    <property type="entry name" value="SBP"/>
</dbReference>
<dbReference type="Proteomes" id="UP000236919">
    <property type="component" value="Unassembled WGS sequence"/>
</dbReference>
<dbReference type="Pfam" id="PF13416">
    <property type="entry name" value="SBP_bac_8"/>
    <property type="match status" value="1"/>
</dbReference>
<dbReference type="PROSITE" id="PS51318">
    <property type="entry name" value="TAT"/>
    <property type="match status" value="1"/>
</dbReference>
<reference evidence="5 6" key="1">
    <citation type="submission" date="2018-01" db="EMBL/GenBank/DDBJ databases">
        <title>Genomic Encyclopedia of Type Strains, Phase III (KMG-III): the genomes of soil and plant-associated and newly described type strains.</title>
        <authorList>
            <person name="Whitman W."/>
        </authorList>
    </citation>
    <scope>NUCLEOTIDE SEQUENCE [LARGE SCALE GENOMIC DNA]</scope>
    <source>
        <strain evidence="5 6">1131</strain>
    </source>
</reference>
<name>A0A2S4M3G4_9HYPH</name>